<sequence>MALSSLTAPLFALFMSLGGFNWSYGSQTDTKGKAMVELTADENLSGVKVTIKGSDGTEVSKSINIKAGKSTKVTWTQKGRQVSYEIKIEANDAFTNGEFEVVRPVAGGTRGSLALQSDREEIVDDQKIRYKTPFTLSSHELQVFNTDGEMIVDDTVTDEIVEAGETFEMSWQTADEVFMIKVTGSDDTGYSATDTRVPWSVHIPHTEVNFDSGKYNIKGDEEWKVAEAFAVLVHELDNLERANKALDDLDPDNATSADDIKVQLYIVGYTDTVGNAADNKKLSENRARSIAQYFVDNGAWCEIHYAGMGEKGLAVDTGDSVDEVRNRRALYILSPQKPAGGGQVPGGGSWKKLADARPRMMNNLPPLPESYTKYKEEQRQAREAKFGGGGYSGDGDDDGDLGDGGDDDGALGGSGSSGGDGGSGSSGASGSSSDGGPPSVGGEPGGTKQGCAVEDPATGTGLGLLASLFGLLGLRRRRRAS</sequence>
<feature type="compositionally biased region" description="Basic and acidic residues" evidence="2">
    <location>
        <begin position="374"/>
        <end position="385"/>
    </location>
</feature>
<feature type="compositionally biased region" description="Acidic residues" evidence="2">
    <location>
        <begin position="394"/>
        <end position="409"/>
    </location>
</feature>
<dbReference type="CDD" id="cd07185">
    <property type="entry name" value="OmpA_C-like"/>
    <property type="match status" value="1"/>
</dbReference>
<accession>A0A2S9XCS8</accession>
<organism evidence="4 5">
    <name type="scientific">Enhygromyxa salina</name>
    <dbReference type="NCBI Taxonomy" id="215803"/>
    <lineage>
        <taxon>Bacteria</taxon>
        <taxon>Pseudomonadati</taxon>
        <taxon>Myxococcota</taxon>
        <taxon>Polyangia</taxon>
        <taxon>Nannocystales</taxon>
        <taxon>Nannocystaceae</taxon>
        <taxon>Enhygromyxa</taxon>
    </lineage>
</organism>
<reference evidence="4 5" key="1">
    <citation type="submission" date="2018-03" db="EMBL/GenBank/DDBJ databases">
        <title>Draft Genome Sequences of the Obligatory Marine Myxobacteria Enhygromyxa salina SWB005.</title>
        <authorList>
            <person name="Poehlein A."/>
            <person name="Moghaddam J.A."/>
            <person name="Harms H."/>
            <person name="Alanjari M."/>
            <person name="Koenig G.M."/>
            <person name="Daniel R."/>
            <person name="Schaeberle T.F."/>
        </authorList>
    </citation>
    <scope>NUCLEOTIDE SEQUENCE [LARGE SCALE GENOMIC DNA]</scope>
    <source>
        <strain evidence="4 5">SWB005</strain>
    </source>
</reference>
<dbReference type="AlphaFoldDB" id="A0A2S9XCS8"/>
<evidence type="ECO:0000313" key="4">
    <source>
        <dbReference type="EMBL" id="PRP90659.1"/>
    </source>
</evidence>
<dbReference type="Pfam" id="PF00691">
    <property type="entry name" value="OmpA"/>
    <property type="match status" value="1"/>
</dbReference>
<evidence type="ECO:0000256" key="2">
    <source>
        <dbReference type="SAM" id="MobiDB-lite"/>
    </source>
</evidence>
<feature type="compositionally biased region" description="Gly residues" evidence="2">
    <location>
        <begin position="410"/>
        <end position="427"/>
    </location>
</feature>
<keyword evidence="5" id="KW-1185">Reference proteome</keyword>
<comment type="caution">
    <text evidence="4">The sequence shown here is derived from an EMBL/GenBank/DDBJ whole genome shotgun (WGS) entry which is preliminary data.</text>
</comment>
<name>A0A2S9XCS8_9BACT</name>
<feature type="domain" description="OmpA-like" evidence="3">
    <location>
        <begin position="197"/>
        <end position="337"/>
    </location>
</feature>
<evidence type="ECO:0000259" key="3">
    <source>
        <dbReference type="PROSITE" id="PS51123"/>
    </source>
</evidence>
<dbReference type="SUPFAM" id="SSF103088">
    <property type="entry name" value="OmpA-like"/>
    <property type="match status" value="1"/>
</dbReference>
<dbReference type="Proteomes" id="UP000237968">
    <property type="component" value="Unassembled WGS sequence"/>
</dbReference>
<dbReference type="OrthoDB" id="5487224at2"/>
<evidence type="ECO:0000313" key="5">
    <source>
        <dbReference type="Proteomes" id="UP000237968"/>
    </source>
</evidence>
<evidence type="ECO:0000256" key="1">
    <source>
        <dbReference type="PROSITE-ProRule" id="PRU00473"/>
    </source>
</evidence>
<protein>
    <submittedName>
        <fullName evidence="4">Outer membrane protein A</fullName>
    </submittedName>
</protein>
<feature type="region of interest" description="Disordered" evidence="2">
    <location>
        <begin position="374"/>
        <end position="459"/>
    </location>
</feature>
<dbReference type="InterPro" id="IPR006665">
    <property type="entry name" value="OmpA-like"/>
</dbReference>
<dbReference type="RefSeq" id="WP_106395455.1">
    <property type="nucleotide sequence ID" value="NZ_PVNK01000274.1"/>
</dbReference>
<gene>
    <name evidence="4" type="primary">ompA</name>
    <name evidence="4" type="ORF">ENSA5_62770</name>
</gene>
<feature type="compositionally biased region" description="Gly residues" evidence="2">
    <location>
        <begin position="438"/>
        <end position="448"/>
    </location>
</feature>
<dbReference type="InterPro" id="IPR036737">
    <property type="entry name" value="OmpA-like_sf"/>
</dbReference>
<keyword evidence="1" id="KW-0472">Membrane</keyword>
<feature type="compositionally biased region" description="Low complexity" evidence="2">
    <location>
        <begin position="428"/>
        <end position="437"/>
    </location>
</feature>
<dbReference type="GO" id="GO:0016020">
    <property type="term" value="C:membrane"/>
    <property type="evidence" value="ECO:0007669"/>
    <property type="project" value="UniProtKB-UniRule"/>
</dbReference>
<dbReference type="PROSITE" id="PS51123">
    <property type="entry name" value="OMPA_2"/>
    <property type="match status" value="1"/>
</dbReference>
<proteinExistence type="predicted"/>
<dbReference type="Gene3D" id="3.30.1330.60">
    <property type="entry name" value="OmpA-like domain"/>
    <property type="match status" value="1"/>
</dbReference>
<dbReference type="EMBL" id="PVNK01000274">
    <property type="protein sequence ID" value="PRP90659.1"/>
    <property type="molecule type" value="Genomic_DNA"/>
</dbReference>